<dbReference type="PANTHER" id="PTHR44858">
    <property type="entry name" value="TETRATRICOPEPTIDE REPEAT PROTEIN 6"/>
    <property type="match status" value="1"/>
</dbReference>
<dbReference type="KEGG" id="llo:LLO_0381"/>
<dbReference type="Proteomes" id="UP000001060">
    <property type="component" value="Chromosome"/>
</dbReference>
<name>D3HP98_LEGLN</name>
<feature type="repeat" description="TPR" evidence="3">
    <location>
        <begin position="205"/>
        <end position="238"/>
    </location>
</feature>
<reference evidence="4 5" key="1">
    <citation type="journal article" date="2010" name="PLoS Genet.">
        <title>Analysis of the Legionella longbeachae genome and transcriptome uncovers unique strategies to cause Legionnaires' disease.</title>
        <authorList>
            <person name="Cazalet C."/>
            <person name="Gomez-Valero L."/>
            <person name="Rusniok C."/>
            <person name="Lomma M."/>
            <person name="Dervins-Ravault D."/>
            <person name="Newton H."/>
            <person name="Sansom F."/>
            <person name="Jarraud S."/>
            <person name="Zidane N."/>
            <person name="Ma L."/>
            <person name="Bouchier C."/>
            <person name="Etienne J."/>
            <person name="Hartland E."/>
            <person name="Buchrieser C."/>
        </authorList>
    </citation>
    <scope>NUCLEOTIDE SEQUENCE [LARGE SCALE GENOMIC DNA]</scope>
    <source>
        <strain evidence="4 5">NSW150</strain>
    </source>
</reference>
<dbReference type="GeneID" id="40924609"/>
<dbReference type="InterPro" id="IPR011990">
    <property type="entry name" value="TPR-like_helical_dom_sf"/>
</dbReference>
<dbReference type="SMART" id="SM00028">
    <property type="entry name" value="TPR"/>
    <property type="match status" value="16"/>
</dbReference>
<dbReference type="AlphaFoldDB" id="D3HP98"/>
<feature type="repeat" description="TPR" evidence="3">
    <location>
        <begin position="97"/>
        <end position="130"/>
    </location>
</feature>
<dbReference type="HOGENOM" id="CLU_289319_0_0_6"/>
<dbReference type="Gene3D" id="1.25.40.10">
    <property type="entry name" value="Tetratricopeptide repeat domain"/>
    <property type="match status" value="5"/>
</dbReference>
<keyword evidence="1" id="KW-0677">Repeat</keyword>
<keyword evidence="2 3" id="KW-0802">TPR repeat</keyword>
<dbReference type="GO" id="GO:0009279">
    <property type="term" value="C:cell outer membrane"/>
    <property type="evidence" value="ECO:0007669"/>
    <property type="project" value="TreeGrafter"/>
</dbReference>
<evidence type="ECO:0000256" key="1">
    <source>
        <dbReference type="ARBA" id="ARBA00022737"/>
    </source>
</evidence>
<dbReference type="PROSITE" id="PS50293">
    <property type="entry name" value="TPR_REGION"/>
    <property type="match status" value="1"/>
</dbReference>
<dbReference type="Pfam" id="PF13428">
    <property type="entry name" value="TPR_14"/>
    <property type="match status" value="1"/>
</dbReference>
<dbReference type="GO" id="GO:0046813">
    <property type="term" value="P:receptor-mediated virion attachment to host cell"/>
    <property type="evidence" value="ECO:0007669"/>
    <property type="project" value="TreeGrafter"/>
</dbReference>
<dbReference type="InterPro" id="IPR019734">
    <property type="entry name" value="TPR_rpt"/>
</dbReference>
<feature type="repeat" description="TPR" evidence="3">
    <location>
        <begin position="508"/>
        <end position="541"/>
    </location>
</feature>
<feature type="repeat" description="TPR" evidence="3">
    <location>
        <begin position="171"/>
        <end position="204"/>
    </location>
</feature>
<dbReference type="STRING" id="661367.LLO_0381"/>
<dbReference type="EMBL" id="FN650140">
    <property type="protein sequence ID" value="CBJ10712.1"/>
    <property type="molecule type" value="Genomic_DNA"/>
</dbReference>
<gene>
    <name evidence="4" type="ordered locus">LLO_0381</name>
</gene>
<dbReference type="RefSeq" id="WP_012978781.1">
    <property type="nucleotide sequence ID" value="NC_013861.1"/>
</dbReference>
<evidence type="ECO:0000256" key="3">
    <source>
        <dbReference type="PROSITE-ProRule" id="PRU00339"/>
    </source>
</evidence>
<dbReference type="Pfam" id="PF13432">
    <property type="entry name" value="TPR_16"/>
    <property type="match status" value="1"/>
</dbReference>
<evidence type="ECO:0000313" key="5">
    <source>
        <dbReference type="Proteomes" id="UP000001060"/>
    </source>
</evidence>
<feature type="repeat" description="TPR" evidence="3">
    <location>
        <begin position="386"/>
        <end position="419"/>
    </location>
</feature>
<dbReference type="PROSITE" id="PS50005">
    <property type="entry name" value="TPR"/>
    <property type="match status" value="10"/>
</dbReference>
<accession>D3HP98</accession>
<dbReference type="Pfam" id="PF13181">
    <property type="entry name" value="TPR_8"/>
    <property type="match status" value="1"/>
</dbReference>
<feature type="repeat" description="TPR" evidence="3">
    <location>
        <begin position="542"/>
        <end position="575"/>
    </location>
</feature>
<dbReference type="OrthoDB" id="9815894at2"/>
<dbReference type="InterPro" id="IPR050498">
    <property type="entry name" value="Ycf3"/>
</dbReference>
<proteinExistence type="predicted"/>
<feature type="repeat" description="TPR" evidence="3">
    <location>
        <begin position="281"/>
        <end position="314"/>
    </location>
</feature>
<dbReference type="eggNOG" id="COG0457">
    <property type="taxonomic scope" value="Bacteria"/>
</dbReference>
<feature type="repeat" description="TPR" evidence="3">
    <location>
        <begin position="63"/>
        <end position="96"/>
    </location>
</feature>
<dbReference type="PANTHER" id="PTHR44858:SF1">
    <property type="entry name" value="UDP-N-ACETYLGLUCOSAMINE--PEPTIDE N-ACETYLGLUCOSAMINYLTRANSFERASE SPINDLY-RELATED"/>
    <property type="match status" value="1"/>
</dbReference>
<feature type="repeat" description="TPR" evidence="3">
    <location>
        <begin position="315"/>
        <end position="348"/>
    </location>
</feature>
<dbReference type="Pfam" id="PF14559">
    <property type="entry name" value="TPR_19"/>
    <property type="match status" value="3"/>
</dbReference>
<dbReference type="SUPFAM" id="SSF48452">
    <property type="entry name" value="TPR-like"/>
    <property type="match status" value="3"/>
</dbReference>
<evidence type="ECO:0000256" key="2">
    <source>
        <dbReference type="ARBA" id="ARBA00022803"/>
    </source>
</evidence>
<organism evidence="4 5">
    <name type="scientific">Legionella longbeachae serogroup 1 (strain NSW150)</name>
    <dbReference type="NCBI Taxonomy" id="661367"/>
    <lineage>
        <taxon>Bacteria</taxon>
        <taxon>Pseudomonadati</taxon>
        <taxon>Pseudomonadota</taxon>
        <taxon>Gammaproteobacteria</taxon>
        <taxon>Legionellales</taxon>
        <taxon>Legionellaceae</taxon>
        <taxon>Legionella</taxon>
    </lineage>
</organism>
<keyword evidence="5" id="KW-1185">Reference proteome</keyword>
<evidence type="ECO:0000313" key="4">
    <source>
        <dbReference type="EMBL" id="CBJ10712.1"/>
    </source>
</evidence>
<protein>
    <submittedName>
        <fullName evidence="4">TPR repeat protein, weakly similar to eukaryotic proteins</fullName>
    </submittedName>
</protein>
<feature type="repeat" description="TPR" evidence="3">
    <location>
        <begin position="420"/>
        <end position="453"/>
    </location>
</feature>
<sequence>MLLRILFFAVLSLLVINSSPSYSLDSQAQSALPKEGLQAEMEKDWEKAISIYTGLLLKKPDNIDLWLRVAQIEYHLKKYPLAIDAYKHALRIQPNNVTLHKDLSEIYAAANQPKEALIAINEAIKLSPDNVDYLLAKAKITNWNKQPAVALESYQKILQLGKSEKIKVNTKEILIEIGRLQTQLKNYPDAINSYNQVIFLNPDNPKLYEELAQVYAAAKEPDKAIDTINKALNLDPSNIELLQSKARLASLLKENQLAIETYHKILDLTAHNDQAKTVDLLVIFKQIGSLQNQEHNYPDAIKTYEQALQIYPQDATLYQDLSQTYAAAGLPDKAMQAINTALELSPDNVSYLKSKATLATWLKDNQLAIETYQKILELSQDDSEKVSLLRQIANLYNQEHRYPDAFKVYEQAILLNPKDAMLYQEMAQTYATAKDPQNAMNAINKAIEIEPNRISFLEIKAKYANWLKDSKLAKETYQKILTLSPGNKEAIAGLKALVHLEKKTLGPVEQLVADANNYASLRQYNQAEDAVKKAIKMKPKDPRLFKMLSEIYAMANKPQLALTAINQALALDPTNLDYLRAKGKVAAWAGDKYQMEESYAKILLLKPHDQEAMLQLANALRWQGRTDDAIRAYRLFLKVYPKIAEGWLHYSEVLSWTENYLGAFNAIAQYKDLKGITTDYLTKQARFLALAERYKSALAINKPLLEKNPNDLYLLTTQVAALAKGFQIKNALNYLHKVNQLYPDENQVKSLNNIILTPLRTNVNLGTEYIAASDTTKILSIPLTAQYFLTPTFSLLFRGLYERSTAAIGSGLETYNGNGSIFDESAMVGFATQVQSLFNLSAVAGGLKIQNENNHGIYELNFNPNIGETAKLTFTNLHNLYRPYLVPQSPRSISLQIMETRNGIYLEWQPFIQKYLNLLVSYSELSDTNSYWHYNIWPKARIFGSEHWKVTVGVNADIWQYKKRLANGYYDPLDFNGYEATIETYYIQSENVGYSLSGGFGMQKDETFPHYYYEEDFAFQAFWGLYTDWQLRLKGGYTLRENPTGNYHAWSTGLILTRRF</sequence>